<accession>A0A3N0E118</accession>
<evidence type="ECO:0000256" key="1">
    <source>
        <dbReference type="SAM" id="MobiDB-lite"/>
    </source>
</evidence>
<evidence type="ECO:0000313" key="5">
    <source>
        <dbReference type="Proteomes" id="UP000269198"/>
    </source>
</evidence>
<dbReference type="InterPro" id="IPR025403">
    <property type="entry name" value="TgpA-like_C"/>
</dbReference>
<evidence type="ECO:0000259" key="3">
    <source>
        <dbReference type="Pfam" id="PF13559"/>
    </source>
</evidence>
<keyword evidence="2" id="KW-0812">Transmembrane</keyword>
<name>A0A3N0E118_9ACTN</name>
<proteinExistence type="predicted"/>
<keyword evidence="2" id="KW-1133">Transmembrane helix</keyword>
<feature type="transmembrane region" description="Helical" evidence="2">
    <location>
        <begin position="69"/>
        <end position="90"/>
    </location>
</feature>
<dbReference type="OrthoDB" id="3389322at2"/>
<evidence type="ECO:0000256" key="2">
    <source>
        <dbReference type="SAM" id="Phobius"/>
    </source>
</evidence>
<comment type="caution">
    <text evidence="4">The sequence shown here is derived from an EMBL/GenBank/DDBJ whole genome shotgun (WGS) entry which is preliminary data.</text>
</comment>
<feature type="domain" description="Protein-glutamine gamma-glutamyltransferase-like C-terminal" evidence="3">
    <location>
        <begin position="135"/>
        <end position="203"/>
    </location>
</feature>
<feature type="region of interest" description="Disordered" evidence="1">
    <location>
        <begin position="195"/>
        <end position="219"/>
    </location>
</feature>
<dbReference type="RefSeq" id="WP_123203371.1">
    <property type="nucleotide sequence ID" value="NZ_RJMB01000033.1"/>
</dbReference>
<feature type="region of interest" description="Disordered" evidence="1">
    <location>
        <begin position="1"/>
        <end position="25"/>
    </location>
</feature>
<gene>
    <name evidence="4" type="ORF">EFW17_22110</name>
</gene>
<organism evidence="4 5">
    <name type="scientific">Halostreptopolyspora alba</name>
    <dbReference type="NCBI Taxonomy" id="2487137"/>
    <lineage>
        <taxon>Bacteria</taxon>
        <taxon>Bacillati</taxon>
        <taxon>Actinomycetota</taxon>
        <taxon>Actinomycetes</taxon>
        <taxon>Streptosporangiales</taxon>
        <taxon>Nocardiopsidaceae</taxon>
        <taxon>Halostreptopolyspora</taxon>
    </lineage>
</organism>
<keyword evidence="2" id="KW-0472">Membrane</keyword>
<reference evidence="4 5" key="1">
    <citation type="submission" date="2018-11" db="EMBL/GenBank/DDBJ databases">
        <title>The genome draft of YIM 96095.</title>
        <authorList>
            <person name="Tang S.-K."/>
            <person name="Chunyu W.-X."/>
            <person name="Feng Y.-Z."/>
        </authorList>
    </citation>
    <scope>NUCLEOTIDE SEQUENCE [LARGE SCALE GENOMIC DNA]</scope>
    <source>
        <strain evidence="4 5">YIM 96095</strain>
    </source>
</reference>
<dbReference type="EMBL" id="RJMB01000033">
    <property type="protein sequence ID" value="RNL81532.1"/>
    <property type="molecule type" value="Genomic_DNA"/>
</dbReference>
<keyword evidence="5" id="KW-1185">Reference proteome</keyword>
<evidence type="ECO:0000313" key="4">
    <source>
        <dbReference type="EMBL" id="RNL81532.1"/>
    </source>
</evidence>
<dbReference type="Pfam" id="PF13559">
    <property type="entry name" value="DUF4129"/>
    <property type="match status" value="1"/>
</dbReference>
<protein>
    <submittedName>
        <fullName evidence="4">DUF4129 domain-containing protein</fullName>
    </submittedName>
</protein>
<dbReference type="Proteomes" id="UP000269198">
    <property type="component" value="Unassembled WGS sequence"/>
</dbReference>
<feature type="compositionally biased region" description="Basic and acidic residues" evidence="1">
    <location>
        <begin position="195"/>
        <end position="207"/>
    </location>
</feature>
<sequence>MTGPFTSAGPAPVPATVSREEGARHARDELSERIYQDAEPGPIEWVIIRVNEALSWMEAHLGGVLPGGWPLLGLLLGLLLALLAGLLLYTRPVRRAKRHRAVLPTGAPHTAADHRATADEHAAAGAYGEAVRERLRAVTRDLEERAIITPRPGRTATELATEASAALPDRREALHDAAALFNDVVYGDRAATADDERSLRELDDRLRQTRPAGDGGSTA</sequence>
<dbReference type="AlphaFoldDB" id="A0A3N0E118"/>